<comment type="caution">
    <text evidence="2">The sequence shown here is derived from an EMBL/GenBank/DDBJ whole genome shotgun (WGS) entry which is preliminary data.</text>
</comment>
<evidence type="ECO:0000313" key="3">
    <source>
        <dbReference type="Proteomes" id="UP000246278"/>
    </source>
</evidence>
<proteinExistence type="predicted"/>
<dbReference type="InterPro" id="IPR041698">
    <property type="entry name" value="Methyltransf_25"/>
</dbReference>
<dbReference type="InterPro" id="IPR029063">
    <property type="entry name" value="SAM-dependent_MTases_sf"/>
</dbReference>
<dbReference type="CDD" id="cd02440">
    <property type="entry name" value="AdoMet_MTases"/>
    <property type="match status" value="1"/>
</dbReference>
<sequence>MALKNHWEQVYSGTTSSKPGWYTPHLQASLCWVNQLDIPLYAPIIDVGCGISTFSEDLIDAEYRTITVLDISGKALSTVKKRLGRKKSMVTWLEGDITSVELPVHYYELWHDRAVFHFFTEKQQQRQYRKQLFNALRPGGHLILGTFAPEAPPKCSGLPVRRYTVAELEGFLGSEFVLRQHRKQQHVTPGGKGQMYLFCHFQRRE</sequence>
<dbReference type="GO" id="GO:0008168">
    <property type="term" value="F:methyltransferase activity"/>
    <property type="evidence" value="ECO:0007669"/>
    <property type="project" value="UniProtKB-KW"/>
</dbReference>
<accession>A0A317T376</accession>
<keyword evidence="2" id="KW-0808">Transferase</keyword>
<dbReference type="Pfam" id="PF13649">
    <property type="entry name" value="Methyltransf_25"/>
    <property type="match status" value="1"/>
</dbReference>
<dbReference type="GO" id="GO:0032259">
    <property type="term" value="P:methylation"/>
    <property type="evidence" value="ECO:0007669"/>
    <property type="project" value="UniProtKB-KW"/>
</dbReference>
<keyword evidence="2" id="KW-0489">Methyltransferase</keyword>
<dbReference type="PANTHER" id="PTHR12843:SF5">
    <property type="entry name" value="EEF1A LYSINE METHYLTRANSFERASE 2"/>
    <property type="match status" value="1"/>
</dbReference>
<reference evidence="3" key="1">
    <citation type="submission" date="2017-10" db="EMBL/GenBank/DDBJ databases">
        <authorList>
            <person name="Gaisin V.A."/>
            <person name="Rysina M.S."/>
            <person name="Grouzdev D.S."/>
        </authorList>
    </citation>
    <scope>NUCLEOTIDE SEQUENCE [LARGE SCALE GENOMIC DNA]</scope>
    <source>
        <strain evidence="3">V1</strain>
    </source>
</reference>
<dbReference type="OrthoDB" id="9788660at2"/>
<dbReference type="EMBL" id="PDNZ01000010">
    <property type="protein sequence ID" value="PWW81123.1"/>
    <property type="molecule type" value="Genomic_DNA"/>
</dbReference>
<dbReference type="PANTHER" id="PTHR12843">
    <property type="entry name" value="PROTEIN-LYSINE N-METHYLTRANSFERASE METTL10"/>
    <property type="match status" value="1"/>
</dbReference>
<keyword evidence="3" id="KW-1185">Reference proteome</keyword>
<dbReference type="Proteomes" id="UP000246278">
    <property type="component" value="Unassembled WGS sequence"/>
</dbReference>
<feature type="domain" description="Methyltransferase" evidence="1">
    <location>
        <begin position="44"/>
        <end position="140"/>
    </location>
</feature>
<evidence type="ECO:0000259" key="1">
    <source>
        <dbReference type="Pfam" id="PF13649"/>
    </source>
</evidence>
<dbReference type="RefSeq" id="WP_110024264.1">
    <property type="nucleotide sequence ID" value="NZ_PDNZ01000010.1"/>
</dbReference>
<dbReference type="AlphaFoldDB" id="A0A317T376"/>
<dbReference type="SUPFAM" id="SSF53335">
    <property type="entry name" value="S-adenosyl-L-methionine-dependent methyltransferases"/>
    <property type="match status" value="1"/>
</dbReference>
<name>A0A317T376_9CHLB</name>
<gene>
    <name evidence="2" type="ORF">CR164_12140</name>
</gene>
<protein>
    <submittedName>
        <fullName evidence="2">SAM-dependent methyltransferase</fullName>
    </submittedName>
</protein>
<organism evidence="2 3">
    <name type="scientific">Prosthecochloris marina</name>
    <dbReference type="NCBI Taxonomy" id="2017681"/>
    <lineage>
        <taxon>Bacteria</taxon>
        <taxon>Pseudomonadati</taxon>
        <taxon>Chlorobiota</taxon>
        <taxon>Chlorobiia</taxon>
        <taxon>Chlorobiales</taxon>
        <taxon>Chlorobiaceae</taxon>
        <taxon>Prosthecochloris</taxon>
    </lineage>
</organism>
<evidence type="ECO:0000313" key="2">
    <source>
        <dbReference type="EMBL" id="PWW81123.1"/>
    </source>
</evidence>
<dbReference type="Gene3D" id="3.40.50.150">
    <property type="entry name" value="Vaccinia Virus protein VP39"/>
    <property type="match status" value="1"/>
</dbReference>